<evidence type="ECO:0000256" key="1">
    <source>
        <dbReference type="SAM" id="MobiDB-lite"/>
    </source>
</evidence>
<reference evidence="2 3" key="1">
    <citation type="journal article" date="2016" name="Sci. Rep.">
        <title>The Dendrobium catenatum Lindl. genome sequence provides insights into polysaccharide synthase, floral development and adaptive evolution.</title>
        <authorList>
            <person name="Zhang G.Q."/>
            <person name="Xu Q."/>
            <person name="Bian C."/>
            <person name="Tsai W.C."/>
            <person name="Yeh C.M."/>
            <person name="Liu K.W."/>
            <person name="Yoshida K."/>
            <person name="Zhang L.S."/>
            <person name="Chang S.B."/>
            <person name="Chen F."/>
            <person name="Shi Y."/>
            <person name="Su Y.Y."/>
            <person name="Zhang Y.Q."/>
            <person name="Chen L.J."/>
            <person name="Yin Y."/>
            <person name="Lin M."/>
            <person name="Huang H."/>
            <person name="Deng H."/>
            <person name="Wang Z.W."/>
            <person name="Zhu S.L."/>
            <person name="Zhao X."/>
            <person name="Deng C."/>
            <person name="Niu S.C."/>
            <person name="Huang J."/>
            <person name="Wang M."/>
            <person name="Liu G.H."/>
            <person name="Yang H.J."/>
            <person name="Xiao X.J."/>
            <person name="Hsiao Y.Y."/>
            <person name="Wu W.L."/>
            <person name="Chen Y.Y."/>
            <person name="Mitsuda N."/>
            <person name="Ohme-Takagi M."/>
            <person name="Luo Y.B."/>
            <person name="Van de Peer Y."/>
            <person name="Liu Z.J."/>
        </authorList>
    </citation>
    <scope>NUCLEOTIDE SEQUENCE [LARGE SCALE GENOMIC DNA]</scope>
    <source>
        <tissue evidence="2">The whole plant</tissue>
    </source>
</reference>
<name>A0A2I0X4V2_9ASPA</name>
<evidence type="ECO:0000313" key="3">
    <source>
        <dbReference type="Proteomes" id="UP000233837"/>
    </source>
</evidence>
<dbReference type="Proteomes" id="UP000233837">
    <property type="component" value="Unassembled WGS sequence"/>
</dbReference>
<feature type="region of interest" description="Disordered" evidence="1">
    <location>
        <begin position="1"/>
        <end position="26"/>
    </location>
</feature>
<accession>A0A2I0X4V2</accession>
<keyword evidence="3" id="KW-1185">Reference proteome</keyword>
<dbReference type="EMBL" id="KZ502152">
    <property type="protein sequence ID" value="PKU82949.1"/>
    <property type="molecule type" value="Genomic_DNA"/>
</dbReference>
<sequence>MAVDDRRLSAGDCPKYDQGSSSEEPKMMRVVNNLRQGNSKNRENGDGLSILNSQQRIQMPLMKRQGTLVIKEASEPSPKLIKHVEGKGKANVDMVDMVTPNSLKSSEIPSDITAVINENLLKTVNSNIHSVLEKGKESDGVKMTGDMPKSVGSVKVNPWINKPYIKLDFKDEDVILSEDGRQKIAVPVTAVEEAQTAKKDVIEQVVDQLEQGIIVNSSSVEFINQVEVRNSCEAVVNSGDAELTNTVQAAVITEHRNPEGNLEVDSNQKVFVSPVNKFDLLNDLCEEGIDVNFHMDPLEEEVEEGEVTVKMEKCLNRDIVVTAQGNVEKNNVILYKENSNVNIGKASSQKNKLAKEVRWDEDQLDIGFGEELSDLINNFHIFSNKEQDHIELKWMASGRIIISLAAEASIGVIEEVNYWSWIKKFRLFLWIELVAFC</sequence>
<protein>
    <submittedName>
        <fullName evidence="2">Uncharacterized protein</fullName>
    </submittedName>
</protein>
<gene>
    <name evidence="2" type="ORF">MA16_Dca024953</name>
</gene>
<reference evidence="2 3" key="2">
    <citation type="journal article" date="2017" name="Nature">
        <title>The Apostasia genome and the evolution of orchids.</title>
        <authorList>
            <person name="Zhang G.Q."/>
            <person name="Liu K.W."/>
            <person name="Li Z."/>
            <person name="Lohaus R."/>
            <person name="Hsiao Y.Y."/>
            <person name="Niu S.C."/>
            <person name="Wang J.Y."/>
            <person name="Lin Y.C."/>
            <person name="Xu Q."/>
            <person name="Chen L.J."/>
            <person name="Yoshida K."/>
            <person name="Fujiwara S."/>
            <person name="Wang Z.W."/>
            <person name="Zhang Y.Q."/>
            <person name="Mitsuda N."/>
            <person name="Wang M."/>
            <person name="Liu G.H."/>
            <person name="Pecoraro L."/>
            <person name="Huang H.X."/>
            <person name="Xiao X.J."/>
            <person name="Lin M."/>
            <person name="Wu X.Y."/>
            <person name="Wu W.L."/>
            <person name="Chen Y.Y."/>
            <person name="Chang S.B."/>
            <person name="Sakamoto S."/>
            <person name="Ohme-Takagi M."/>
            <person name="Yagi M."/>
            <person name="Zeng S.J."/>
            <person name="Shen C.Y."/>
            <person name="Yeh C.M."/>
            <person name="Luo Y.B."/>
            <person name="Tsai W.C."/>
            <person name="Van de Peer Y."/>
            <person name="Liu Z.J."/>
        </authorList>
    </citation>
    <scope>NUCLEOTIDE SEQUENCE [LARGE SCALE GENOMIC DNA]</scope>
    <source>
        <tissue evidence="2">The whole plant</tissue>
    </source>
</reference>
<dbReference type="AlphaFoldDB" id="A0A2I0X4V2"/>
<proteinExistence type="predicted"/>
<evidence type="ECO:0000313" key="2">
    <source>
        <dbReference type="EMBL" id="PKU82949.1"/>
    </source>
</evidence>
<organism evidence="2 3">
    <name type="scientific">Dendrobium catenatum</name>
    <dbReference type="NCBI Taxonomy" id="906689"/>
    <lineage>
        <taxon>Eukaryota</taxon>
        <taxon>Viridiplantae</taxon>
        <taxon>Streptophyta</taxon>
        <taxon>Embryophyta</taxon>
        <taxon>Tracheophyta</taxon>
        <taxon>Spermatophyta</taxon>
        <taxon>Magnoliopsida</taxon>
        <taxon>Liliopsida</taxon>
        <taxon>Asparagales</taxon>
        <taxon>Orchidaceae</taxon>
        <taxon>Epidendroideae</taxon>
        <taxon>Malaxideae</taxon>
        <taxon>Dendrobiinae</taxon>
        <taxon>Dendrobium</taxon>
    </lineage>
</organism>